<reference evidence="2 3" key="1">
    <citation type="journal article" date="2004" name="Proc. Natl. Acad. Sci. U.S.A.">
        <title>The diploid genome sequence of Candida albicans.</title>
        <authorList>
            <person name="Jones T."/>
            <person name="Federspiel N.A."/>
            <person name="Chibana H."/>
            <person name="Dungan J."/>
            <person name="Kalman S."/>
            <person name="Magee B.B."/>
            <person name="Newport G."/>
            <person name="Thorstenson Y.R."/>
            <person name="Agabian N."/>
            <person name="Magee P.T."/>
            <person name="Davis R.W."/>
            <person name="Scherer S."/>
        </authorList>
    </citation>
    <scope>NUCLEOTIDE SEQUENCE [LARGE SCALE GENOMIC DNA]</scope>
    <source>
        <strain evidence="3">SC5314 / ATCC MYA-2876</strain>
    </source>
</reference>
<dbReference type="OMA" id="PFIMFHY"/>
<dbReference type="CGD" id="CAL0000190447">
    <property type="gene designation" value="orf19.7376"/>
</dbReference>
<dbReference type="VEuPathDB" id="FungiDB:C3_05950W_A"/>
<dbReference type="GeneID" id="3641728"/>
<keyword evidence="3" id="KW-1185">Reference proteome</keyword>
<dbReference type="Proteomes" id="UP000000559">
    <property type="component" value="Chromosome 3"/>
</dbReference>
<dbReference type="InParanoid" id="A0A1D8PKH6"/>
<evidence type="ECO:0000313" key="1">
    <source>
        <dbReference type="CGD" id="CAL0000190447"/>
    </source>
</evidence>
<name>A0A1D8PKH6_CANAL</name>
<dbReference type="AlphaFoldDB" id="A0A1D8PKH6"/>
<proteinExistence type="predicted"/>
<protein>
    <submittedName>
        <fullName evidence="2">Uncharacterized protein</fullName>
    </submittedName>
</protein>
<evidence type="ECO:0000313" key="3">
    <source>
        <dbReference type="Proteomes" id="UP000000559"/>
    </source>
</evidence>
<gene>
    <name evidence="2" type="ordered locus">CAALFM_C305950WA</name>
    <name evidence="1" type="ordered locus">orf19.7376</name>
</gene>
<sequence>MFYRYTLTQRPLLRCCKFVYTVHGTSNFATLSSSTPTLSSSYNFQPSIRKNPFTPNTNTQASQDQPVDILRDLDTTTENSRLSNPLNNDNINAIEIPTTTNEQDTIPTAEIINRISEIIVTDTKRATQLYKGVKDKSKRKLIGSELIKFFRSDKVKLSIWRYIIDPRGRITRMSILNVLNSILDTSDKLNGMKIEILLNYLHKLSATNNINTDPLLLSSKKFHDLLRLVPSEKHVILYSYMVQLNIQPAIRRHMDGLKKKLINESAKARFVAQTGYFSPKWHELTKTQFNETKRLQMVNFFAITDFERFAQNSIKHNQPAMALYYLNCMLTKFERKCLHGAKVVDNTTTEQDIQMLLKTVLNLVMKFKGGSHGIDVLKYMNSENLRVTFDLYLSLLQNLRQSENYNEFAMVLNHLPLEELSYEQKVTVGVEILAMMQSRFPTSPKVIIGYVGALFNGSDASKNQGLVMLNELQLLDIPFGAGGVAKIPSVDIVQIATIHSQLKGLSMTHGCLPYIYNVTLDSVDNILESPELVWQLYERYSQFVQSSRLDITRDDVITTFLDHLLRTGDGSSFPVTPAIENYRIAKKITKFYYTVPDIKISSLNIELLIQTALLIHKDYSFALEILKLSRQRGNPFTFNQIYPFIKYHYDNKDYSEARVWYNELVKSGAGSTGIMLSELFGIAKELGWPVNSCTYKFNLTKRKRHNKEALDEIQKDSAMFIEKSNIDTTGNNLKVTTNNDNNDFENELASILQSLNQKSASS</sequence>
<evidence type="ECO:0000313" key="2">
    <source>
        <dbReference type="EMBL" id="AOW28603.1"/>
    </source>
</evidence>
<reference evidence="2 3" key="2">
    <citation type="journal article" date="2007" name="Genome Biol.">
        <title>Assembly of the Candida albicans genome into sixteen supercontigs aligned on the eight chromosomes.</title>
        <authorList>
            <person name="van het Hoog M."/>
            <person name="Rast T.J."/>
            <person name="Martchenko M."/>
            <person name="Grindle S."/>
            <person name="Dignard D."/>
            <person name="Hogues H."/>
            <person name="Cuomo C."/>
            <person name="Berriman M."/>
            <person name="Scherer S."/>
            <person name="Magee B.B."/>
            <person name="Whiteway M."/>
            <person name="Chibana H."/>
            <person name="Nantel A."/>
            <person name="Magee P.T."/>
        </authorList>
    </citation>
    <scope>GENOME REANNOTATION</scope>
    <source>
        <strain evidence="3">SC5314 / ATCC MYA-2876</strain>
    </source>
</reference>
<dbReference type="EMBL" id="CP017625">
    <property type="protein sequence ID" value="AOW28603.1"/>
    <property type="molecule type" value="Genomic_DNA"/>
</dbReference>
<reference evidence="2 3" key="3">
    <citation type="journal article" date="2013" name="Genome Biol.">
        <title>Assembly of a phased diploid Candida albicans genome facilitates allele-specific measurements and provides a simple model for repeat and indel structure.</title>
        <authorList>
            <person name="Muzzey D."/>
            <person name="Schwartz K."/>
            <person name="Weissman J.S."/>
            <person name="Sherlock G."/>
        </authorList>
    </citation>
    <scope>NUCLEOTIDE SEQUENCE [LARGE SCALE GENOMIC DNA]</scope>
    <source>
        <strain evidence="3">SC5314 / ATCC MYA-2876</strain>
    </source>
</reference>
<accession>A0A1D8PKH6</accession>
<dbReference type="RefSeq" id="XP_716617.1">
    <property type="nucleotide sequence ID" value="XM_711524.1"/>
</dbReference>
<dbReference type="OrthoDB" id="4075894at2759"/>
<dbReference type="KEGG" id="cal:CAALFM_C305950WA"/>
<dbReference type="eggNOG" id="ENOG502RPSC">
    <property type="taxonomic scope" value="Eukaryota"/>
</dbReference>
<organism evidence="2 3">
    <name type="scientific">Candida albicans (strain SC5314 / ATCC MYA-2876)</name>
    <name type="common">Yeast</name>
    <dbReference type="NCBI Taxonomy" id="237561"/>
    <lineage>
        <taxon>Eukaryota</taxon>
        <taxon>Fungi</taxon>
        <taxon>Dikarya</taxon>
        <taxon>Ascomycota</taxon>
        <taxon>Saccharomycotina</taxon>
        <taxon>Pichiomycetes</taxon>
        <taxon>Debaryomycetaceae</taxon>
        <taxon>Candida/Lodderomyces clade</taxon>
        <taxon>Candida</taxon>
    </lineage>
</organism>